<protein>
    <submittedName>
        <fullName evidence="3">Uncharacterized protein</fullName>
    </submittedName>
</protein>
<dbReference type="InterPro" id="IPR002035">
    <property type="entry name" value="VWF_A"/>
</dbReference>
<evidence type="ECO:0000313" key="4">
    <source>
        <dbReference type="Proteomes" id="UP000597762"/>
    </source>
</evidence>
<evidence type="ECO:0000259" key="1">
    <source>
        <dbReference type="PROSITE" id="PS50234"/>
    </source>
</evidence>
<feature type="domain" description="VWFA" evidence="1">
    <location>
        <begin position="187"/>
        <end position="368"/>
    </location>
</feature>
<evidence type="ECO:0000313" key="3">
    <source>
        <dbReference type="EMBL" id="CAE1294841.1"/>
    </source>
</evidence>
<dbReference type="Gene3D" id="3.40.50.410">
    <property type="entry name" value="von Willebrand factor, type A domain"/>
    <property type="match status" value="1"/>
</dbReference>
<dbReference type="InterPro" id="IPR013694">
    <property type="entry name" value="VIT"/>
</dbReference>
<dbReference type="SMART" id="SM00327">
    <property type="entry name" value="VWA"/>
    <property type="match status" value="1"/>
</dbReference>
<accession>A0A812DDY1</accession>
<proteinExistence type="predicted"/>
<dbReference type="EMBL" id="CAHIKZ030002998">
    <property type="protein sequence ID" value="CAE1294841.1"/>
    <property type="molecule type" value="Genomic_DNA"/>
</dbReference>
<dbReference type="PROSITE" id="PS50234">
    <property type="entry name" value="VWFA"/>
    <property type="match status" value="1"/>
</dbReference>
<dbReference type="PANTHER" id="PTHR10338">
    <property type="entry name" value="INTER-ALPHA-TRYPSIN INHIBITOR HEAVY CHAIN FAMILY MEMBER"/>
    <property type="match status" value="1"/>
</dbReference>
<dbReference type="InterPro" id="IPR050934">
    <property type="entry name" value="ITIH"/>
</dbReference>
<dbReference type="InterPro" id="IPR036465">
    <property type="entry name" value="vWFA_dom_sf"/>
</dbReference>
<dbReference type="PANTHER" id="PTHR10338:SF108">
    <property type="entry name" value="INTER-ALPHA-TRYPSIN INHIBITOR HEAVY CHAIN H4-LIKE PROTEIN"/>
    <property type="match status" value="1"/>
</dbReference>
<organism evidence="3 4">
    <name type="scientific">Acanthosepion pharaonis</name>
    <name type="common">Pharaoh cuttlefish</name>
    <name type="synonym">Sepia pharaonis</name>
    <dbReference type="NCBI Taxonomy" id="158019"/>
    <lineage>
        <taxon>Eukaryota</taxon>
        <taxon>Metazoa</taxon>
        <taxon>Spiralia</taxon>
        <taxon>Lophotrochozoa</taxon>
        <taxon>Mollusca</taxon>
        <taxon>Cephalopoda</taxon>
        <taxon>Coleoidea</taxon>
        <taxon>Decapodiformes</taxon>
        <taxon>Sepiida</taxon>
        <taxon>Sepiina</taxon>
        <taxon>Sepiidae</taxon>
        <taxon>Acanthosepion</taxon>
    </lineage>
</organism>
<evidence type="ECO:0000259" key="2">
    <source>
        <dbReference type="PROSITE" id="PS51468"/>
    </source>
</evidence>
<dbReference type="Pfam" id="PF08487">
    <property type="entry name" value="VIT"/>
    <property type="match status" value="1"/>
</dbReference>
<dbReference type="Pfam" id="PF00092">
    <property type="entry name" value="VWA"/>
    <property type="match status" value="1"/>
</dbReference>
<dbReference type="OrthoDB" id="299997at2759"/>
<feature type="domain" description="VIT" evidence="2">
    <location>
        <begin position="1"/>
        <end position="63"/>
    </location>
</feature>
<dbReference type="PROSITE" id="PS51468">
    <property type="entry name" value="VIT"/>
    <property type="match status" value="1"/>
</dbReference>
<name>A0A812DDY1_ACAPH</name>
<reference evidence="3" key="1">
    <citation type="submission" date="2021-01" db="EMBL/GenBank/DDBJ databases">
        <authorList>
            <person name="Li R."/>
            <person name="Bekaert M."/>
        </authorList>
    </citation>
    <scope>NUCLEOTIDE SEQUENCE</scope>
    <source>
        <strain evidence="3">Farmed</strain>
    </source>
</reference>
<dbReference type="AlphaFoldDB" id="A0A812DDY1"/>
<dbReference type="Proteomes" id="UP000597762">
    <property type="component" value="Unassembled WGS sequence"/>
</dbReference>
<sequence length="508" mass="57447">MGGVLYPGQVKEKEMAKQEFERAKRKGLSAGHVAQKPRDTNRFLVTINVAAHSEVKFDLRYQQLLQRRLGFYEHPIYVDPGQAVNNVSIEVFIQESKKITFIHVPPLRPNDPSLLSIDTSQDTRISRPSPLTGHVFYKPSDTDRPLRGAFIIEYEVDRKFDSGEIMAVNGYFVHFFAPEGLKPLPKDILFILDTSNSMEGKKMRQLREAMLEILRDLNEGDRFNLLRFARNVKFWHQDMQKWNAANMQGALRWISELDAGSITNINGALVEGLKMMTKSSESLNETRNSIIVFLTDGEATEGETNKVKILANVDRINKHGIPVFGLSFGADADFDLMRKLSLRNNAVARRIYEASDTSLQLKNFYDEISAALIADLKFSYLGDNVDNTTLTNRRFQNYYNGTEVVIAGKLSDNSSDVTLKVDGNTNKGSLGNIDPVTSIDIQNSSYGIGLMTDADIQAIPEKLWAYLTIKQLQDQRIASSDPVEKKKLSKRMLELSVKVSHSFLFWSF</sequence>
<dbReference type="SUPFAM" id="SSF53300">
    <property type="entry name" value="vWA-like"/>
    <property type="match status" value="1"/>
</dbReference>
<comment type="caution">
    <text evidence="3">The sequence shown here is derived from an EMBL/GenBank/DDBJ whole genome shotgun (WGS) entry which is preliminary data.</text>
</comment>
<keyword evidence="4" id="KW-1185">Reference proteome</keyword>
<gene>
    <name evidence="3" type="ORF">SPHA_50601</name>
</gene>